<comment type="caution">
    <text evidence="5">The sequence shown here is derived from an EMBL/GenBank/DDBJ whole genome shotgun (WGS) entry which is preliminary data.</text>
</comment>
<accession>A0A926VJF2</accession>
<dbReference type="Pfam" id="PF04828">
    <property type="entry name" value="GFA"/>
    <property type="match status" value="1"/>
</dbReference>
<keyword evidence="2" id="KW-0479">Metal-binding</keyword>
<dbReference type="PANTHER" id="PTHR28620:SF1">
    <property type="entry name" value="CENP-V_GFA DOMAIN-CONTAINING PROTEIN"/>
    <property type="match status" value="1"/>
</dbReference>
<dbReference type="Gene3D" id="2.170.150.70">
    <property type="match status" value="1"/>
</dbReference>
<keyword evidence="6" id="KW-1185">Reference proteome</keyword>
<keyword evidence="3" id="KW-0862">Zinc</keyword>
<dbReference type="GO" id="GO:0016846">
    <property type="term" value="F:carbon-sulfur lyase activity"/>
    <property type="evidence" value="ECO:0007669"/>
    <property type="project" value="InterPro"/>
</dbReference>
<dbReference type="GO" id="GO:0046872">
    <property type="term" value="F:metal ion binding"/>
    <property type="evidence" value="ECO:0007669"/>
    <property type="project" value="UniProtKB-KW"/>
</dbReference>
<reference evidence="5" key="2">
    <citation type="submission" date="2020-08" db="EMBL/GenBank/DDBJ databases">
        <authorList>
            <person name="Chen M."/>
            <person name="Teng W."/>
            <person name="Zhao L."/>
            <person name="Hu C."/>
            <person name="Zhou Y."/>
            <person name="Han B."/>
            <person name="Song L."/>
            <person name="Shu W."/>
        </authorList>
    </citation>
    <scope>NUCLEOTIDE SEQUENCE</scope>
    <source>
        <strain evidence="5">FACHB-1375</strain>
    </source>
</reference>
<dbReference type="InterPro" id="IPR011057">
    <property type="entry name" value="Mss4-like_sf"/>
</dbReference>
<dbReference type="EMBL" id="JACJPW010000106">
    <property type="protein sequence ID" value="MBD2185081.1"/>
    <property type="molecule type" value="Genomic_DNA"/>
</dbReference>
<dbReference type="InterPro" id="IPR052355">
    <property type="entry name" value="CENP-V-like"/>
</dbReference>
<dbReference type="PROSITE" id="PS51891">
    <property type="entry name" value="CENP_V_GFA"/>
    <property type="match status" value="1"/>
</dbReference>
<evidence type="ECO:0000256" key="3">
    <source>
        <dbReference type="ARBA" id="ARBA00022833"/>
    </source>
</evidence>
<dbReference type="PANTHER" id="PTHR28620">
    <property type="entry name" value="CENTROMERE PROTEIN V"/>
    <property type="match status" value="1"/>
</dbReference>
<gene>
    <name evidence="5" type="ORF">H6G03_29095</name>
</gene>
<reference evidence="5" key="1">
    <citation type="journal article" date="2015" name="ISME J.">
        <title>Draft Genome Sequence of Streptomyces incarnatus NRRL8089, which Produces the Nucleoside Antibiotic Sinefungin.</title>
        <authorList>
            <person name="Oshima K."/>
            <person name="Hattori M."/>
            <person name="Shimizu H."/>
            <person name="Fukuda K."/>
            <person name="Nemoto M."/>
            <person name="Inagaki K."/>
            <person name="Tamura T."/>
        </authorList>
    </citation>
    <scope>NUCLEOTIDE SEQUENCE</scope>
    <source>
        <strain evidence="5">FACHB-1375</strain>
    </source>
</reference>
<evidence type="ECO:0000313" key="5">
    <source>
        <dbReference type="EMBL" id="MBD2185081.1"/>
    </source>
</evidence>
<sequence length="135" mass="15259">MTVEIDKPVIYDGGCHCGAVRFRVVVEKHEADECNCSICKKKGFLHLIVPPEKFTLLSGEDVLRTYTFNTGVAKHTFCGICGIHAFYRPRSHPNDYDVNVRCLDGDAMSKFRIIPFDGANWEQSIDQLHSRVQPS</sequence>
<evidence type="ECO:0000259" key="4">
    <source>
        <dbReference type="PROSITE" id="PS51891"/>
    </source>
</evidence>
<evidence type="ECO:0000256" key="1">
    <source>
        <dbReference type="ARBA" id="ARBA00005495"/>
    </source>
</evidence>
<dbReference type="InterPro" id="IPR006913">
    <property type="entry name" value="CENP-V/GFA"/>
</dbReference>
<name>A0A926VJF2_9CYAN</name>
<dbReference type="Proteomes" id="UP000641646">
    <property type="component" value="Unassembled WGS sequence"/>
</dbReference>
<evidence type="ECO:0000313" key="6">
    <source>
        <dbReference type="Proteomes" id="UP000641646"/>
    </source>
</evidence>
<feature type="domain" description="CENP-V/GFA" evidence="4">
    <location>
        <begin position="11"/>
        <end position="122"/>
    </location>
</feature>
<protein>
    <submittedName>
        <fullName evidence="5">GFA family protein</fullName>
    </submittedName>
</protein>
<comment type="similarity">
    <text evidence="1">Belongs to the Gfa family.</text>
</comment>
<dbReference type="SUPFAM" id="SSF51316">
    <property type="entry name" value="Mss4-like"/>
    <property type="match status" value="1"/>
</dbReference>
<organism evidence="5 6">
    <name type="scientific">Aerosakkonema funiforme FACHB-1375</name>
    <dbReference type="NCBI Taxonomy" id="2949571"/>
    <lineage>
        <taxon>Bacteria</taxon>
        <taxon>Bacillati</taxon>
        <taxon>Cyanobacteriota</taxon>
        <taxon>Cyanophyceae</taxon>
        <taxon>Oscillatoriophycideae</taxon>
        <taxon>Aerosakkonematales</taxon>
        <taxon>Aerosakkonemataceae</taxon>
        <taxon>Aerosakkonema</taxon>
    </lineage>
</organism>
<proteinExistence type="inferred from homology"/>
<dbReference type="RefSeq" id="WP_190472753.1">
    <property type="nucleotide sequence ID" value="NZ_JACJPW010000106.1"/>
</dbReference>
<dbReference type="AlphaFoldDB" id="A0A926VJF2"/>
<evidence type="ECO:0000256" key="2">
    <source>
        <dbReference type="ARBA" id="ARBA00022723"/>
    </source>
</evidence>